<dbReference type="InterPro" id="IPR000073">
    <property type="entry name" value="AB_hydrolase_1"/>
</dbReference>
<feature type="domain" description="AB hydrolase-1" evidence="1">
    <location>
        <begin position="112"/>
        <end position="313"/>
    </location>
</feature>
<dbReference type="SUPFAM" id="SSF53474">
    <property type="entry name" value="alpha/beta-Hydrolases"/>
    <property type="match status" value="1"/>
</dbReference>
<dbReference type="RefSeq" id="WP_145360580.1">
    <property type="nucleotide sequence ID" value="NZ_CP036265.1"/>
</dbReference>
<dbReference type="PANTHER" id="PTHR37946:SF1">
    <property type="entry name" value="SLL1969 PROTEIN"/>
    <property type="match status" value="1"/>
</dbReference>
<evidence type="ECO:0000313" key="3">
    <source>
        <dbReference type="Proteomes" id="UP000318741"/>
    </source>
</evidence>
<dbReference type="OrthoDB" id="556502at2"/>
<dbReference type="AlphaFoldDB" id="A0A517PE53"/>
<keyword evidence="2" id="KW-0378">Hydrolase</keyword>
<dbReference type="Gene3D" id="3.40.50.1820">
    <property type="entry name" value="alpha/beta hydrolase"/>
    <property type="match status" value="1"/>
</dbReference>
<dbReference type="GO" id="GO:0016787">
    <property type="term" value="F:hydrolase activity"/>
    <property type="evidence" value="ECO:0007669"/>
    <property type="project" value="UniProtKB-KW"/>
</dbReference>
<organism evidence="2 3">
    <name type="scientific">Alienimonas californiensis</name>
    <dbReference type="NCBI Taxonomy" id="2527989"/>
    <lineage>
        <taxon>Bacteria</taxon>
        <taxon>Pseudomonadati</taxon>
        <taxon>Planctomycetota</taxon>
        <taxon>Planctomycetia</taxon>
        <taxon>Planctomycetales</taxon>
        <taxon>Planctomycetaceae</taxon>
        <taxon>Alienimonas</taxon>
    </lineage>
</organism>
<dbReference type="Pfam" id="PF12697">
    <property type="entry name" value="Abhydrolase_6"/>
    <property type="match status" value="1"/>
</dbReference>
<accession>A0A517PE53</accession>
<reference evidence="2 3" key="1">
    <citation type="submission" date="2019-02" db="EMBL/GenBank/DDBJ databases">
        <title>Deep-cultivation of Planctomycetes and their phenomic and genomic characterization uncovers novel biology.</title>
        <authorList>
            <person name="Wiegand S."/>
            <person name="Jogler M."/>
            <person name="Boedeker C."/>
            <person name="Pinto D."/>
            <person name="Vollmers J."/>
            <person name="Rivas-Marin E."/>
            <person name="Kohn T."/>
            <person name="Peeters S.H."/>
            <person name="Heuer A."/>
            <person name="Rast P."/>
            <person name="Oberbeckmann S."/>
            <person name="Bunk B."/>
            <person name="Jeske O."/>
            <person name="Meyerdierks A."/>
            <person name="Storesund J.E."/>
            <person name="Kallscheuer N."/>
            <person name="Luecker S."/>
            <person name="Lage O.M."/>
            <person name="Pohl T."/>
            <person name="Merkel B.J."/>
            <person name="Hornburger P."/>
            <person name="Mueller R.-W."/>
            <person name="Bruemmer F."/>
            <person name="Labrenz M."/>
            <person name="Spormann A.M."/>
            <person name="Op den Camp H."/>
            <person name="Overmann J."/>
            <person name="Amann R."/>
            <person name="Jetten M.S.M."/>
            <person name="Mascher T."/>
            <person name="Medema M.H."/>
            <person name="Devos D.P."/>
            <person name="Kaster A.-K."/>
            <person name="Ovreas L."/>
            <person name="Rohde M."/>
            <person name="Galperin M.Y."/>
            <person name="Jogler C."/>
        </authorList>
    </citation>
    <scope>NUCLEOTIDE SEQUENCE [LARGE SCALE GENOMIC DNA]</scope>
    <source>
        <strain evidence="2 3">CA12</strain>
    </source>
</reference>
<sequence>MFAPFLLSAMTLAPLPTEARRDVPSADAPPALPAAGFAPLNLPFPTLGGMQFWGDVTHRAGWRIQRHAVTGHYRLLDDWDLRRAWGDRAACEAALAQEIAARNLPRPAGDVVILLHGMIRSGKCFARLAADLRTAGFTTVAVDYPSTRQSLRASAAMLDEITDRLVRDQDADDPVRLHFVCHSAGGIVLRAWGELQDDSVPVGRSVLLGVPNHGAAMADALRGMPLVGDSLNFLWGAAAAEISRGEGTLSALPAPRGTFATIAGCRGVASGYNPLIEGDDDGTVAVAEAHLVGEADHLSVRGAGHSFLMMNPEIRAATVRFLQGSTLSEPAD</sequence>
<dbReference type="InterPro" id="IPR029058">
    <property type="entry name" value="AB_hydrolase_fold"/>
</dbReference>
<gene>
    <name evidence="2" type="ORF">CA12_37870</name>
</gene>
<dbReference type="PANTHER" id="PTHR37946">
    <property type="entry name" value="SLL1969 PROTEIN"/>
    <property type="match status" value="1"/>
</dbReference>
<keyword evidence="3" id="KW-1185">Reference proteome</keyword>
<evidence type="ECO:0000313" key="2">
    <source>
        <dbReference type="EMBL" id="QDT17657.1"/>
    </source>
</evidence>
<proteinExistence type="predicted"/>
<dbReference type="KEGG" id="acaf:CA12_37870"/>
<name>A0A517PE53_9PLAN</name>
<dbReference type="Proteomes" id="UP000318741">
    <property type="component" value="Chromosome"/>
</dbReference>
<evidence type="ECO:0000259" key="1">
    <source>
        <dbReference type="Pfam" id="PF12697"/>
    </source>
</evidence>
<protein>
    <submittedName>
        <fullName evidence="2">Alpha/beta hydrolase family protein</fullName>
    </submittedName>
</protein>
<dbReference type="EMBL" id="CP036265">
    <property type="protein sequence ID" value="QDT17657.1"/>
    <property type="molecule type" value="Genomic_DNA"/>
</dbReference>